<dbReference type="GO" id="GO:0005615">
    <property type="term" value="C:extracellular space"/>
    <property type="evidence" value="ECO:0007669"/>
    <property type="project" value="TreeGrafter"/>
</dbReference>
<dbReference type="EC" id="3.4.11.2" evidence="4"/>
<dbReference type="InterPro" id="IPR001930">
    <property type="entry name" value="Peptidase_M1"/>
</dbReference>
<dbReference type="EMBL" id="LDJX01000001">
    <property type="protein sequence ID" value="KPM33560.1"/>
    <property type="molecule type" value="Genomic_DNA"/>
</dbReference>
<dbReference type="GO" id="GO:0008270">
    <property type="term" value="F:zinc ion binding"/>
    <property type="evidence" value="ECO:0007669"/>
    <property type="project" value="InterPro"/>
</dbReference>
<dbReference type="AlphaFoldDB" id="A0A0P7ANN2"/>
<comment type="cofactor">
    <cofactor evidence="2">
        <name>Zn(2+)</name>
        <dbReference type="ChEBI" id="CHEBI:29105"/>
    </cofactor>
</comment>
<dbReference type="InterPro" id="IPR050344">
    <property type="entry name" value="Peptidase_M1_aminopeptidases"/>
</dbReference>
<evidence type="ECO:0000256" key="11">
    <source>
        <dbReference type="ARBA" id="ARBA00023049"/>
    </source>
</evidence>
<keyword evidence="15" id="KW-1185">Reference proteome</keyword>
<comment type="catalytic activity">
    <reaction evidence="1">
        <text>Release of an N-terminal amino acid, Xaa-|-Yaa- from a peptide, amide or arylamide. Xaa is preferably Ala, but may be most amino acids including Pro (slow action). When a terminal hydrophobic residue is followed by a prolyl residue, the two may be released as an intact Xaa-Pro dipeptide.</text>
        <dbReference type="EC" id="3.4.11.2"/>
    </reaction>
</comment>
<evidence type="ECO:0000259" key="12">
    <source>
        <dbReference type="Pfam" id="PF01433"/>
    </source>
</evidence>
<evidence type="ECO:0000256" key="2">
    <source>
        <dbReference type="ARBA" id="ARBA00001947"/>
    </source>
</evidence>
<dbReference type="Gene3D" id="1.10.390.10">
    <property type="entry name" value="Neutral Protease Domain 2"/>
    <property type="match status" value="1"/>
</dbReference>
<evidence type="ECO:0000256" key="4">
    <source>
        <dbReference type="ARBA" id="ARBA00012564"/>
    </source>
</evidence>
<organism evidence="14 15">
    <name type="scientific">Croceitalea dokdonensis DOKDO 023</name>
    <dbReference type="NCBI Taxonomy" id="1300341"/>
    <lineage>
        <taxon>Bacteria</taxon>
        <taxon>Pseudomonadati</taxon>
        <taxon>Bacteroidota</taxon>
        <taxon>Flavobacteriia</taxon>
        <taxon>Flavobacteriales</taxon>
        <taxon>Flavobacteriaceae</taxon>
        <taxon>Croceitalea</taxon>
    </lineage>
</organism>
<evidence type="ECO:0000313" key="15">
    <source>
        <dbReference type="Proteomes" id="UP000050280"/>
    </source>
</evidence>
<evidence type="ECO:0000256" key="7">
    <source>
        <dbReference type="ARBA" id="ARBA00022670"/>
    </source>
</evidence>
<gene>
    <name evidence="14" type="ORF">I595_463</name>
</gene>
<dbReference type="CDD" id="cd09603">
    <property type="entry name" value="M1_APN_like"/>
    <property type="match status" value="1"/>
</dbReference>
<keyword evidence="9" id="KW-0378">Hydrolase</keyword>
<keyword evidence="7" id="KW-0645">Protease</keyword>
<dbReference type="InterPro" id="IPR014782">
    <property type="entry name" value="Peptidase_M1_dom"/>
</dbReference>
<dbReference type="PANTHER" id="PTHR11533">
    <property type="entry name" value="PROTEASE M1 ZINC METALLOPROTEASE"/>
    <property type="match status" value="1"/>
</dbReference>
<dbReference type="GO" id="GO:0006508">
    <property type="term" value="P:proteolysis"/>
    <property type="evidence" value="ECO:0007669"/>
    <property type="project" value="UniProtKB-KW"/>
</dbReference>
<dbReference type="STRING" id="1300341.I595_463"/>
<dbReference type="SUPFAM" id="SSF63737">
    <property type="entry name" value="Leukotriene A4 hydrolase N-terminal domain"/>
    <property type="match status" value="1"/>
</dbReference>
<dbReference type="InterPro" id="IPR027268">
    <property type="entry name" value="Peptidase_M4/M1_CTD_sf"/>
</dbReference>
<evidence type="ECO:0000259" key="13">
    <source>
        <dbReference type="Pfam" id="PF17900"/>
    </source>
</evidence>
<sequence>MLCFFLVHLLHGQSDASVDFKRINVDIIPVMDEEQIQGKGTYEFELRKKVDSIFLDAVNITFLQVVLNGKEVAFSNSGKRLGIRAPKKIGHHELYIRYEAKPRQTVYFIQGKAINRPTVVQGPFTASDIDYVGFENPIFQLWTQGQGKYNSHWLPSIDDMTDKIEFDVGFLVDTGYQVIANGKLVEKTTKDQLTHWRFDMGNPMSSYLVAFVIGDFDKKVLQSKSGVPMELYYEPKDSLKFEPTYRYSKEIFDFLEAEIGVPYPWQNYKQVPVQDFLYAGMENTGCTIFSNQYVIDSTAFVDKNYVNVNAHELAHQWFGNLVTEVSGEHHWLHEGFATYYAYLAERMLFGDEHFYWKLFETAKTLKARSEMGEGQALTDPNASSLTFYEKGAWALVMLKNEVGGDAFKKGVKSYLQRHGFKNVTIDDFLKAMESASNKDLSNFKTEWLTSDKFPWEAVKAKLRAASAHIDRLFTMEEDLAQAQSDDIDYMGYWQDSSSSQFKASFIKEYHRILPDSILNQAFDSDDILVRQALATSLLGISGARVLNEPLIAKYESLLHDSSYVTLEHALLKLWSNFPEKRTLYLEKTKNIHGLPNKNIRLLWLTLALVTPDYQALDKQAFYQELNGYTGTTEHFEVRQLAFEYLYQIQALSDTALMNLVKACDHHVWQFKKSSRNLLTTLVANNELKNRLLALKDSLNEKEQKVLQKIMGQ</sequence>
<keyword evidence="8" id="KW-0479">Metal-binding</keyword>
<dbReference type="Proteomes" id="UP000050280">
    <property type="component" value="Unassembled WGS sequence"/>
</dbReference>
<evidence type="ECO:0000256" key="1">
    <source>
        <dbReference type="ARBA" id="ARBA00000098"/>
    </source>
</evidence>
<dbReference type="SUPFAM" id="SSF55486">
    <property type="entry name" value="Metalloproteases ('zincins'), catalytic domain"/>
    <property type="match status" value="1"/>
</dbReference>
<reference evidence="14 15" key="1">
    <citation type="submission" date="2015-09" db="EMBL/GenBank/DDBJ databases">
        <title>Genome sequence of the marine flavobacterium Croceitalea dokdonensis DOKDO 023 that contains proton- and sodium-pumping rhodopsins.</title>
        <authorList>
            <person name="Kwon S.-K."/>
            <person name="Lee H.K."/>
            <person name="Kwak M.-J."/>
            <person name="Kim J.F."/>
        </authorList>
    </citation>
    <scope>NUCLEOTIDE SEQUENCE [LARGE SCALE GENOMIC DNA]</scope>
    <source>
        <strain evidence="14 15">DOKDO 023</strain>
    </source>
</reference>
<comment type="similarity">
    <text evidence="3">Belongs to the peptidase M1 family.</text>
</comment>
<dbReference type="GO" id="GO:0042277">
    <property type="term" value="F:peptide binding"/>
    <property type="evidence" value="ECO:0007669"/>
    <property type="project" value="TreeGrafter"/>
</dbReference>
<name>A0A0P7ANN2_9FLAO</name>
<dbReference type="GO" id="GO:0016285">
    <property type="term" value="F:alanyl aminopeptidase activity"/>
    <property type="evidence" value="ECO:0007669"/>
    <property type="project" value="UniProtKB-EC"/>
</dbReference>
<dbReference type="GO" id="GO:0043171">
    <property type="term" value="P:peptide catabolic process"/>
    <property type="evidence" value="ECO:0007669"/>
    <property type="project" value="TreeGrafter"/>
</dbReference>
<dbReference type="GO" id="GO:0070006">
    <property type="term" value="F:metalloaminopeptidase activity"/>
    <property type="evidence" value="ECO:0007669"/>
    <property type="project" value="TreeGrafter"/>
</dbReference>
<dbReference type="Pfam" id="PF17900">
    <property type="entry name" value="Peptidase_M1_N"/>
    <property type="match status" value="1"/>
</dbReference>
<comment type="caution">
    <text evidence="14">The sequence shown here is derived from an EMBL/GenBank/DDBJ whole genome shotgun (WGS) entry which is preliminary data.</text>
</comment>
<feature type="domain" description="Aminopeptidase N-like N-terminal" evidence="13">
    <location>
        <begin position="24"/>
        <end position="208"/>
    </location>
</feature>
<keyword evidence="10" id="KW-0862">Zinc</keyword>
<feature type="domain" description="Peptidase M1 membrane alanine aminopeptidase" evidence="12">
    <location>
        <begin position="248"/>
        <end position="447"/>
    </location>
</feature>
<accession>A0A0P7ANN2</accession>
<dbReference type="GO" id="GO:0005737">
    <property type="term" value="C:cytoplasm"/>
    <property type="evidence" value="ECO:0007669"/>
    <property type="project" value="TreeGrafter"/>
</dbReference>
<evidence type="ECO:0000256" key="3">
    <source>
        <dbReference type="ARBA" id="ARBA00010136"/>
    </source>
</evidence>
<evidence type="ECO:0000256" key="9">
    <source>
        <dbReference type="ARBA" id="ARBA00022801"/>
    </source>
</evidence>
<dbReference type="RefSeq" id="WP_245628207.1">
    <property type="nucleotide sequence ID" value="NZ_LDJX01000001.1"/>
</dbReference>
<evidence type="ECO:0000256" key="8">
    <source>
        <dbReference type="ARBA" id="ARBA00022723"/>
    </source>
</evidence>
<dbReference type="Gene3D" id="2.60.40.1730">
    <property type="entry name" value="tricorn interacting facor f3 domain"/>
    <property type="match status" value="1"/>
</dbReference>
<keyword evidence="11" id="KW-0482">Metalloprotease</keyword>
<evidence type="ECO:0000256" key="5">
    <source>
        <dbReference type="ARBA" id="ARBA00015611"/>
    </source>
</evidence>
<dbReference type="GO" id="GO:0016020">
    <property type="term" value="C:membrane"/>
    <property type="evidence" value="ECO:0007669"/>
    <property type="project" value="TreeGrafter"/>
</dbReference>
<evidence type="ECO:0000256" key="6">
    <source>
        <dbReference type="ARBA" id="ARBA00022438"/>
    </source>
</evidence>
<protein>
    <recommendedName>
        <fullName evidence="5">Aminopeptidase N</fullName>
        <ecNumber evidence="4">3.4.11.2</ecNumber>
    </recommendedName>
</protein>
<evidence type="ECO:0000256" key="10">
    <source>
        <dbReference type="ARBA" id="ARBA00022833"/>
    </source>
</evidence>
<dbReference type="PANTHER" id="PTHR11533:SF174">
    <property type="entry name" value="PUROMYCIN-SENSITIVE AMINOPEPTIDASE-RELATED"/>
    <property type="match status" value="1"/>
</dbReference>
<dbReference type="InterPro" id="IPR045357">
    <property type="entry name" value="Aminopeptidase_N-like_N"/>
</dbReference>
<dbReference type="PRINTS" id="PR00756">
    <property type="entry name" value="ALADIPTASE"/>
</dbReference>
<proteinExistence type="inferred from homology"/>
<dbReference type="InterPro" id="IPR042097">
    <property type="entry name" value="Aminopeptidase_N-like_N_sf"/>
</dbReference>
<evidence type="ECO:0000313" key="14">
    <source>
        <dbReference type="EMBL" id="KPM33560.1"/>
    </source>
</evidence>
<dbReference type="Pfam" id="PF01433">
    <property type="entry name" value="Peptidase_M1"/>
    <property type="match status" value="1"/>
</dbReference>
<dbReference type="PATRIC" id="fig|1300341.3.peg.459"/>
<keyword evidence="6 14" id="KW-0031">Aminopeptidase</keyword>